<dbReference type="AlphaFoldDB" id="A0A660S7M1"/>
<gene>
    <name evidence="2" type="ORF">DRP44_04710</name>
</gene>
<evidence type="ECO:0000313" key="2">
    <source>
        <dbReference type="EMBL" id="RKX66144.1"/>
    </source>
</evidence>
<protein>
    <recommendedName>
        <fullName evidence="1">N-acetyltransferase domain-containing protein</fullName>
    </recommendedName>
</protein>
<dbReference type="Proteomes" id="UP000282321">
    <property type="component" value="Unassembled WGS sequence"/>
</dbReference>
<name>A0A660S7M1_UNCT6</name>
<dbReference type="Pfam" id="PF00583">
    <property type="entry name" value="Acetyltransf_1"/>
    <property type="match status" value="1"/>
</dbReference>
<accession>A0A660S7M1</accession>
<dbReference type="PROSITE" id="PS51186">
    <property type="entry name" value="GNAT"/>
    <property type="match status" value="1"/>
</dbReference>
<proteinExistence type="predicted"/>
<dbReference type="InterPro" id="IPR016181">
    <property type="entry name" value="Acyl_CoA_acyltransferase"/>
</dbReference>
<evidence type="ECO:0000313" key="3">
    <source>
        <dbReference type="Proteomes" id="UP000282321"/>
    </source>
</evidence>
<dbReference type="CDD" id="cd04301">
    <property type="entry name" value="NAT_SF"/>
    <property type="match status" value="1"/>
</dbReference>
<comment type="caution">
    <text evidence="2">The sequence shown here is derived from an EMBL/GenBank/DDBJ whole genome shotgun (WGS) entry which is preliminary data.</text>
</comment>
<dbReference type="EMBL" id="QNBC01000054">
    <property type="protein sequence ID" value="RKX66144.1"/>
    <property type="molecule type" value="Genomic_DNA"/>
</dbReference>
<dbReference type="SUPFAM" id="SSF55729">
    <property type="entry name" value="Acyl-CoA N-acyltransferases (Nat)"/>
    <property type="match status" value="1"/>
</dbReference>
<evidence type="ECO:0000259" key="1">
    <source>
        <dbReference type="PROSITE" id="PS51186"/>
    </source>
</evidence>
<organism evidence="2 3">
    <name type="scientific">candidate division TA06 bacterium</name>
    <dbReference type="NCBI Taxonomy" id="2250710"/>
    <lineage>
        <taxon>Bacteria</taxon>
        <taxon>Bacteria division TA06</taxon>
    </lineage>
</organism>
<dbReference type="GO" id="GO:0016747">
    <property type="term" value="F:acyltransferase activity, transferring groups other than amino-acyl groups"/>
    <property type="evidence" value="ECO:0007669"/>
    <property type="project" value="InterPro"/>
</dbReference>
<feature type="domain" description="N-acetyltransferase" evidence="1">
    <location>
        <begin position="2"/>
        <end position="137"/>
    </location>
</feature>
<dbReference type="PANTHER" id="PTHR47403:SF6">
    <property type="entry name" value="N-ACETYLTRANSFERASE DOMAIN-CONTAINING PROTEIN"/>
    <property type="match status" value="1"/>
</dbReference>
<dbReference type="Gene3D" id="3.40.630.30">
    <property type="match status" value="1"/>
</dbReference>
<sequence>MIKIRKIGIEDKEKIIAISSKIWEGEDYIDSVFDDWISDDKREFVCIADGESIYGFASMKILPDDTVWFEGLRVDPDARGKGYGSKLTEYLIERVKGRGGIIRLSTYFKNYESLHIVSKYGFQKIKGYNFLEKETSPVGINFSEKRIDLSGVDFIPIDWVFYANNTKNLSHIGGKLFCLGDENGNIHVSLSEKKGKDTTMNIFKANFTDPKNLKRYFAMAETFAFQMKQKYICTMLPFDEKFVNIATEYGFSLWEEVNENTVLLEKQF</sequence>
<dbReference type="InterPro" id="IPR000182">
    <property type="entry name" value="GNAT_dom"/>
</dbReference>
<reference evidence="2 3" key="1">
    <citation type="submission" date="2018-06" db="EMBL/GenBank/DDBJ databases">
        <title>Extensive metabolic versatility and redundancy in microbially diverse, dynamic hydrothermal sediments.</title>
        <authorList>
            <person name="Dombrowski N."/>
            <person name="Teske A."/>
            <person name="Baker B.J."/>
        </authorList>
    </citation>
    <scope>NUCLEOTIDE SEQUENCE [LARGE SCALE GENOMIC DNA]</scope>
    <source>
        <strain evidence="2">B35_G9</strain>
    </source>
</reference>
<dbReference type="PANTHER" id="PTHR47403">
    <property type="entry name" value="LOC100145250 PROTEIN"/>
    <property type="match status" value="1"/>
</dbReference>